<dbReference type="EMBL" id="AASWOY010000183">
    <property type="protein sequence ID" value="EFH6652433.1"/>
    <property type="molecule type" value="Genomic_DNA"/>
</dbReference>
<reference evidence="1 8" key="4">
    <citation type="submission" date="2019-11" db="EMBL/GenBank/DDBJ databases">
        <authorList>
            <consortium name="GenomeTrakr network: Whole genome sequencing for foodborne pathogen traceback"/>
        </authorList>
    </citation>
    <scope>NUCLEOTIDE SEQUENCE [LARGE SCALE GENOMIC DNA]</scope>
    <source>
        <strain evidence="1 8">PSU-2072</strain>
    </source>
</reference>
<name>A0A1X0PAG7_ECOLX</name>
<evidence type="ECO:0000313" key="4">
    <source>
        <dbReference type="EMBL" id="SPW74390.1"/>
    </source>
</evidence>
<dbReference type="Proteomes" id="UP000250991">
    <property type="component" value="Unassembled WGS sequence"/>
</dbReference>
<dbReference type="AlphaFoldDB" id="A0A1X0PAG7"/>
<dbReference type="RefSeq" id="WP_000418974.1">
    <property type="nucleotide sequence ID" value="NZ_AP022814.1"/>
</dbReference>
<sequence length="124" mass="13838">MELHTANKNETLITAGIEIQALNIAIECMLCQIIDNEKDIDWIESILHLASEQKVCLKTALQYDVPAVSKLCQPLMAYNRAIISVCLMILDENTPLSDRSEAALTLSRKQRQLANQLISTIADL</sequence>
<accession>A0A1X0PAG7</accession>
<proteinExistence type="predicted"/>
<evidence type="ECO:0000313" key="1">
    <source>
        <dbReference type="EMBL" id="EFH6652433.1"/>
    </source>
</evidence>
<reference evidence="4 6" key="2">
    <citation type="submission" date="2018-06" db="EMBL/GenBank/DDBJ databases">
        <authorList>
            <consortium name="Pathogen Informatics"/>
            <person name="Doyle S."/>
        </authorList>
    </citation>
    <scope>NUCLEOTIDE SEQUENCE [LARGE SCALE GENOMIC DNA]</scope>
    <source>
        <strain evidence="4 6">NCTC8009</strain>
    </source>
</reference>
<dbReference type="Proteomes" id="UP000530628">
    <property type="component" value="Unassembled WGS sequence"/>
</dbReference>
<evidence type="ECO:0000313" key="8">
    <source>
        <dbReference type="Proteomes" id="UP000530628"/>
    </source>
</evidence>
<evidence type="ECO:0000313" key="7">
    <source>
        <dbReference type="Proteomes" id="UP000475070"/>
    </source>
</evidence>
<dbReference type="Proteomes" id="UP000475070">
    <property type="component" value="Unassembled WGS sequence"/>
</dbReference>
<organism evidence="3 5">
    <name type="scientific">Escherichia coli</name>
    <dbReference type="NCBI Taxonomy" id="562"/>
    <lineage>
        <taxon>Bacteria</taxon>
        <taxon>Pseudomonadati</taxon>
        <taxon>Pseudomonadota</taxon>
        <taxon>Gammaproteobacteria</taxon>
        <taxon>Enterobacterales</taxon>
        <taxon>Enterobacteriaceae</taxon>
        <taxon>Escherichia</taxon>
    </lineage>
</organism>
<dbReference type="Proteomes" id="UP000218543">
    <property type="component" value="Unassembled WGS sequence"/>
</dbReference>
<protein>
    <submittedName>
        <fullName evidence="3">Uncharacterized protein</fullName>
    </submittedName>
</protein>
<dbReference type="EMBL" id="WXKQ01000034">
    <property type="protein sequence ID" value="NAG21991.1"/>
    <property type="molecule type" value="Genomic_DNA"/>
</dbReference>
<evidence type="ECO:0000313" key="6">
    <source>
        <dbReference type="Proteomes" id="UP000250991"/>
    </source>
</evidence>
<evidence type="ECO:0000313" key="3">
    <source>
        <dbReference type="EMBL" id="PAU18121.1"/>
    </source>
</evidence>
<dbReference type="EMBL" id="UARW01000008">
    <property type="protein sequence ID" value="SPW74390.1"/>
    <property type="molecule type" value="Genomic_DNA"/>
</dbReference>
<reference evidence="2 7" key="3">
    <citation type="journal article" date="2019" name="Nat. Med.">
        <title>A library of human gut bacterial isolates paired with longitudinal multiomics data enables mechanistic microbiome research.</title>
        <authorList>
            <person name="Poyet M."/>
            <person name="Groussin M."/>
            <person name="Gibbons S.M."/>
            <person name="Avila-Pacheco J."/>
            <person name="Jiang X."/>
            <person name="Kearney S.M."/>
            <person name="Perrotta A.R."/>
            <person name="Berdy B."/>
            <person name="Zhao S."/>
            <person name="Lieberman T.D."/>
            <person name="Swanson P.K."/>
            <person name="Smith M."/>
            <person name="Roesemann S."/>
            <person name="Alexander J.E."/>
            <person name="Rich S.A."/>
            <person name="Livny J."/>
            <person name="Vlamakis H."/>
            <person name="Clish C."/>
            <person name="Bullock K."/>
            <person name="Deik A."/>
            <person name="Scott J."/>
            <person name="Pierce K.A."/>
            <person name="Xavier R.J."/>
            <person name="Alm E.J."/>
        </authorList>
    </citation>
    <scope>NUCLEOTIDE SEQUENCE [LARGE SCALE GENOMIC DNA]</scope>
    <source>
        <strain evidence="2 7">BIOML-A112</strain>
    </source>
</reference>
<dbReference type="EMBL" id="MRVZ01000085">
    <property type="protein sequence ID" value="PAU18121.1"/>
    <property type="molecule type" value="Genomic_DNA"/>
</dbReference>
<gene>
    <name evidence="3" type="ORF">BTQ06_21680</name>
    <name evidence="1" type="ORF">GNW61_27610</name>
    <name evidence="2" type="ORF">GUC01_23725</name>
    <name evidence="4" type="ORF">NCTC8009_00804</name>
</gene>
<evidence type="ECO:0000313" key="5">
    <source>
        <dbReference type="Proteomes" id="UP000218543"/>
    </source>
</evidence>
<reference evidence="3 5" key="1">
    <citation type="submission" date="2016-12" db="EMBL/GenBank/DDBJ databases">
        <title>Real-Time Genomic Investigation Underlying the Public Health Response to a Shiga Toxin-Producing Escherichia Coli O26:H11 Outbreak in a Nursery.</title>
        <authorList>
            <person name="Ferdous M."/>
            <person name="Moran-Gilad J."/>
            <person name="Rossen J.W."/>
            <person name="Gdalevich M."/>
        </authorList>
    </citation>
    <scope>NUCLEOTIDE SEQUENCE [LARGE SCALE GENOMIC DNA]</scope>
    <source>
        <strain evidence="3 5">STEC 514-2</strain>
    </source>
</reference>
<evidence type="ECO:0000313" key="2">
    <source>
        <dbReference type="EMBL" id="NAG21991.1"/>
    </source>
</evidence>